<gene>
    <name evidence="2" type="ORF">HINF_LOCUS43276</name>
    <name evidence="3" type="ORF">HINF_LOCUS5463</name>
</gene>
<comment type="caution">
    <text evidence="2">The sequence shown here is derived from an EMBL/GenBank/DDBJ whole genome shotgun (WGS) entry which is preliminary data.</text>
</comment>
<accession>A0AA86UL31</accession>
<protein>
    <submittedName>
        <fullName evidence="3">Hypothetical_protein</fullName>
    </submittedName>
</protein>
<sequence>MKSLSTMRLQTSPSIQLYHSAAMSVRKRCTGFSRVWIVNTTTLQFTLLTVLQMQSIVSRIIYSFRISRYSGITQPTATLPTALWIWIRLCSGLRPVSAPSTRSSNPSTASYPRCYLRTSPTSSPRALPRYN</sequence>
<organism evidence="2">
    <name type="scientific">Hexamita inflata</name>
    <dbReference type="NCBI Taxonomy" id="28002"/>
    <lineage>
        <taxon>Eukaryota</taxon>
        <taxon>Metamonada</taxon>
        <taxon>Diplomonadida</taxon>
        <taxon>Hexamitidae</taxon>
        <taxon>Hexamitinae</taxon>
        <taxon>Hexamita</taxon>
    </lineage>
</organism>
<feature type="compositionally biased region" description="Polar residues" evidence="1">
    <location>
        <begin position="98"/>
        <end position="110"/>
    </location>
</feature>
<dbReference type="EMBL" id="CAXDID020000010">
    <property type="protein sequence ID" value="CAL5979316.1"/>
    <property type="molecule type" value="Genomic_DNA"/>
</dbReference>
<name>A0AA86UL31_9EUKA</name>
<keyword evidence="4" id="KW-1185">Reference proteome</keyword>
<evidence type="ECO:0000313" key="4">
    <source>
        <dbReference type="Proteomes" id="UP001642409"/>
    </source>
</evidence>
<reference evidence="2" key="1">
    <citation type="submission" date="2023-06" db="EMBL/GenBank/DDBJ databases">
        <authorList>
            <person name="Kurt Z."/>
        </authorList>
    </citation>
    <scope>NUCLEOTIDE SEQUENCE</scope>
</reference>
<evidence type="ECO:0000313" key="2">
    <source>
        <dbReference type="EMBL" id="CAI9955631.1"/>
    </source>
</evidence>
<dbReference type="Proteomes" id="UP001642409">
    <property type="component" value="Unassembled WGS sequence"/>
</dbReference>
<proteinExistence type="predicted"/>
<dbReference type="EMBL" id="CATOUU010000865">
    <property type="protein sequence ID" value="CAI9955631.1"/>
    <property type="molecule type" value="Genomic_DNA"/>
</dbReference>
<reference evidence="3 4" key="2">
    <citation type="submission" date="2024-07" db="EMBL/GenBank/DDBJ databases">
        <authorList>
            <person name="Akdeniz Z."/>
        </authorList>
    </citation>
    <scope>NUCLEOTIDE SEQUENCE [LARGE SCALE GENOMIC DNA]</scope>
</reference>
<feature type="region of interest" description="Disordered" evidence="1">
    <location>
        <begin position="96"/>
        <end position="131"/>
    </location>
</feature>
<evidence type="ECO:0000256" key="1">
    <source>
        <dbReference type="SAM" id="MobiDB-lite"/>
    </source>
</evidence>
<evidence type="ECO:0000313" key="3">
    <source>
        <dbReference type="EMBL" id="CAL5979316.1"/>
    </source>
</evidence>
<dbReference type="AlphaFoldDB" id="A0AA86UL31"/>